<keyword evidence="2" id="KW-1185">Reference proteome</keyword>
<gene>
    <name evidence="1" type="ORF">ILEXP_LOCUS22354</name>
</gene>
<reference evidence="1 2" key="1">
    <citation type="submission" date="2024-02" db="EMBL/GenBank/DDBJ databases">
        <authorList>
            <person name="Vignale AGUSTIN F."/>
            <person name="Sosa J E."/>
            <person name="Modenutti C."/>
        </authorList>
    </citation>
    <scope>NUCLEOTIDE SEQUENCE [LARGE SCALE GENOMIC DNA]</scope>
</reference>
<protein>
    <submittedName>
        <fullName evidence="1">Uncharacterized protein</fullName>
    </submittedName>
</protein>
<dbReference type="EMBL" id="CAUOFW020002480">
    <property type="protein sequence ID" value="CAK9154051.1"/>
    <property type="molecule type" value="Genomic_DNA"/>
</dbReference>
<dbReference type="AlphaFoldDB" id="A0ABC8SA07"/>
<organism evidence="1 2">
    <name type="scientific">Ilex paraguariensis</name>
    <name type="common">yerba mate</name>
    <dbReference type="NCBI Taxonomy" id="185542"/>
    <lineage>
        <taxon>Eukaryota</taxon>
        <taxon>Viridiplantae</taxon>
        <taxon>Streptophyta</taxon>
        <taxon>Embryophyta</taxon>
        <taxon>Tracheophyta</taxon>
        <taxon>Spermatophyta</taxon>
        <taxon>Magnoliopsida</taxon>
        <taxon>eudicotyledons</taxon>
        <taxon>Gunneridae</taxon>
        <taxon>Pentapetalae</taxon>
        <taxon>asterids</taxon>
        <taxon>campanulids</taxon>
        <taxon>Aquifoliales</taxon>
        <taxon>Aquifoliaceae</taxon>
        <taxon>Ilex</taxon>
    </lineage>
</organism>
<sequence>GTSLDDTLTLGKRNPQLIFILHPGSNEMPLHHVHGGRAEIKQPSVNSISPVPTIYAAYAHPFRSSLEKPFQQLHQVPPQICLEDIT</sequence>
<feature type="non-terminal residue" evidence="1">
    <location>
        <position position="1"/>
    </location>
</feature>
<name>A0ABC8SA07_9AQUA</name>
<accession>A0ABC8SA07</accession>
<evidence type="ECO:0000313" key="2">
    <source>
        <dbReference type="Proteomes" id="UP001642360"/>
    </source>
</evidence>
<dbReference type="Proteomes" id="UP001642360">
    <property type="component" value="Unassembled WGS sequence"/>
</dbReference>
<evidence type="ECO:0000313" key="1">
    <source>
        <dbReference type="EMBL" id="CAK9154051.1"/>
    </source>
</evidence>
<comment type="caution">
    <text evidence="1">The sequence shown here is derived from an EMBL/GenBank/DDBJ whole genome shotgun (WGS) entry which is preliminary data.</text>
</comment>
<proteinExistence type="predicted"/>